<reference evidence="1" key="1">
    <citation type="submission" date="2014-06" db="EMBL/GenBank/DDBJ databases">
        <title>Key roles for freshwater Actinobacteria revealed by deep metagenomic sequencing.</title>
        <authorList>
            <person name="Ghai R."/>
            <person name="Mizuno C.M."/>
            <person name="Picazo A."/>
            <person name="Camacho A."/>
            <person name="Rodriguez-Valera F."/>
        </authorList>
    </citation>
    <scope>NUCLEOTIDE SEQUENCE</scope>
</reference>
<dbReference type="SUPFAM" id="SSF143744">
    <property type="entry name" value="GlcG-like"/>
    <property type="match status" value="1"/>
</dbReference>
<dbReference type="InterPro" id="IPR010371">
    <property type="entry name" value="YBR137W-like"/>
</dbReference>
<evidence type="ECO:0000313" key="1">
    <source>
        <dbReference type="EMBL" id="KGA21176.1"/>
    </source>
</evidence>
<dbReference type="Gene3D" id="3.30.450.150">
    <property type="entry name" value="Haem-degrading domain"/>
    <property type="match status" value="1"/>
</dbReference>
<gene>
    <name evidence="1" type="ORF">GM51_3385</name>
</gene>
<organism evidence="1">
    <name type="scientific">freshwater metagenome</name>
    <dbReference type="NCBI Taxonomy" id="449393"/>
    <lineage>
        <taxon>unclassified sequences</taxon>
        <taxon>metagenomes</taxon>
        <taxon>ecological metagenomes</taxon>
    </lineage>
</organism>
<dbReference type="PANTHER" id="PTHR28255:SF1">
    <property type="entry name" value="UPF0303 PROTEIN YBR137W"/>
    <property type="match status" value="1"/>
</dbReference>
<dbReference type="Pfam" id="PF03928">
    <property type="entry name" value="HbpS-like"/>
    <property type="match status" value="1"/>
</dbReference>
<evidence type="ECO:0008006" key="2">
    <source>
        <dbReference type="Google" id="ProtNLM"/>
    </source>
</evidence>
<name>A0A094R2J7_9ZZZZ</name>
<comment type="caution">
    <text evidence="1">The sequence shown here is derived from an EMBL/GenBank/DDBJ whole genome shotgun (WGS) entry which is preliminary data.</text>
</comment>
<dbReference type="InterPro" id="IPR005624">
    <property type="entry name" value="PduO/GlcC-like"/>
</dbReference>
<proteinExistence type="predicted"/>
<dbReference type="PANTHER" id="PTHR28255">
    <property type="match status" value="1"/>
</dbReference>
<sequence length="157" mass="16805">MPASEIPVLADVADLEAEFARFRFTAMDHEAAVALGEDLVRRSRVKGWPMAVSVKLGDHEVFHVALPGATPINDNWIRRKRNLIELTGEPTFLAGQRLAAEGKTLDDLNLDEVDFAPAGGGYPLIVNDVVVGSVIVSGVPQQDDHALVVEALTALAG</sequence>
<dbReference type="AlphaFoldDB" id="A0A094R2J7"/>
<protein>
    <recommendedName>
        <fullName evidence="2">Heme-degrading domain-containing protein</fullName>
    </recommendedName>
</protein>
<dbReference type="EMBL" id="JNSL01000012">
    <property type="protein sequence ID" value="KGA21176.1"/>
    <property type="molecule type" value="Genomic_DNA"/>
</dbReference>
<dbReference type="InterPro" id="IPR038084">
    <property type="entry name" value="PduO/GlcC-like_sf"/>
</dbReference>
<accession>A0A094R2J7</accession>